<feature type="region of interest" description="Disordered" evidence="1">
    <location>
        <begin position="1284"/>
        <end position="1304"/>
    </location>
</feature>
<dbReference type="PANTHER" id="PTHR11439">
    <property type="entry name" value="GAG-POL-RELATED RETROTRANSPOSON"/>
    <property type="match status" value="1"/>
</dbReference>
<evidence type="ECO:0000256" key="1">
    <source>
        <dbReference type="SAM" id="MobiDB-lite"/>
    </source>
</evidence>
<feature type="compositionally biased region" description="Basic and acidic residues" evidence="1">
    <location>
        <begin position="712"/>
        <end position="723"/>
    </location>
</feature>
<organism evidence="4">
    <name type="scientific">Tanacetum cinerariifolium</name>
    <name type="common">Dalmatian daisy</name>
    <name type="synonym">Chrysanthemum cinerariifolium</name>
    <dbReference type="NCBI Taxonomy" id="118510"/>
    <lineage>
        <taxon>Eukaryota</taxon>
        <taxon>Viridiplantae</taxon>
        <taxon>Streptophyta</taxon>
        <taxon>Embryophyta</taxon>
        <taxon>Tracheophyta</taxon>
        <taxon>Spermatophyta</taxon>
        <taxon>Magnoliopsida</taxon>
        <taxon>eudicotyledons</taxon>
        <taxon>Gunneridae</taxon>
        <taxon>Pentapetalae</taxon>
        <taxon>asterids</taxon>
        <taxon>campanulids</taxon>
        <taxon>Asterales</taxon>
        <taxon>Asteraceae</taxon>
        <taxon>Asteroideae</taxon>
        <taxon>Anthemideae</taxon>
        <taxon>Anthemidinae</taxon>
        <taxon>Tanacetum</taxon>
    </lineage>
</organism>
<dbReference type="PANTHER" id="PTHR11439:SF495">
    <property type="entry name" value="REVERSE TRANSCRIPTASE, RNA-DEPENDENT DNA POLYMERASE-RELATED"/>
    <property type="match status" value="1"/>
</dbReference>
<dbReference type="Pfam" id="PF07727">
    <property type="entry name" value="RVT_2"/>
    <property type="match status" value="1"/>
</dbReference>
<feature type="region of interest" description="Disordered" evidence="1">
    <location>
        <begin position="707"/>
        <end position="742"/>
    </location>
</feature>
<name>A0A6L2K3A5_TANCI</name>
<accession>A0A6L2K3A5</accession>
<evidence type="ECO:0000313" key="4">
    <source>
        <dbReference type="EMBL" id="GEU43262.1"/>
    </source>
</evidence>
<feature type="compositionally biased region" description="Basic and acidic residues" evidence="1">
    <location>
        <begin position="1291"/>
        <end position="1304"/>
    </location>
</feature>
<evidence type="ECO:0000259" key="3">
    <source>
        <dbReference type="Pfam" id="PF25597"/>
    </source>
</evidence>
<proteinExistence type="predicted"/>
<feature type="domain" description="Retroviral polymerase SH3-like" evidence="3">
    <location>
        <begin position="631"/>
        <end position="676"/>
    </location>
</feature>
<sequence length="1373" mass="154536">MDGRGLSFCIMLGSAPLGPFLVSPSVKLSVAGRGRAGKGGSCVLIPDLVVMVKVGASDLGVSLLLIVENQTTTNADGTSTTLITSPVTTEKKVQKKNDEKARRILLMTLPNEHLMTFNQYKDAKTLFAAIQTKFGGNEAIKKTQKTQNTLLKQIYEIFSALSTKSLDLIFNKLQKIVIQLAILGENISQEDLNLKFLRSLPSEWNTHVVIWRNKPDLDTMSFANLYNKFKIIEQEVKGTTTSSSISQNMAFVSSPSSTNEVNTAYGVSTANLSDATVYAFLTSQPNGKGVGFVSYNAVPPPPTGLFSPSKLDLSNSGLEKFQQPEFEGYRSKTSNNVIEDISNEVKESTDSPLVSDDKLKKKIVFLTVTKIEFVRPKQQEQPVRKPIKYAKMYMSQCPRGNQRNWNNQKSQKLGSDFVMYNKVCFVCGSFDHAQANCNYHQKERVVSWNNYTRVNYNYSTKKAHPSAHRNMAPRAVLMKTGLRSLNIARPVNTAHPKPTLYSARPMSCFSKSAQSTVKRPYQIRTSLTNKNFSQKVNTVKGKFYTARSNSTVVNAVRANQGNPQLELQKKGVIDRDPKGGKITGKGKISTDTECVVLSHDFKLLDESQVLLRVPKKNNMHNVDLKNVAPSGGKFDEKANEGYFVGYFVNSKALRVFNSRTRIVEETMHITFLENKPNVARSRPTWLFDIDTLIKSIYYKPIVAGNQSNGSAGKEEKKDDKDLGNEDNEVLSTEKPRVNQEKDDNVNSINNINIVSPTANAASIKDNAVDNDIVYRCADDPNMPNLEEINYSDDDEDVGVEADMTNLDSNILRDIGTKWIHRNKKDKRGIVIRNKERLVAQGYTQEEGIDYDETASTPMETPKPLLKDKNAEDVDVHLYRSMIGSLMYLTSSSPDIMFVVCAYARFQVTPKVSHLHAVKRIFKYLKVNLNWAFGIRRTHHLTWKLILTVTMLQTVVANSTTEAEYVAASNCCGQVLWIENYLLDYGYNFMNVEIFIFNESTICIVKNPVFHSKPKHIEIQHHFIRDSNVKKLIQMIMIYTDYNVADLLTKAFDVGRFQYLIACKLTTAVDVNAVEEKRLFMESHALISNYAGASSTRKVVIDKAVYEKMYDIVERVATISTGLDTRSERVSKFSNDPPLSRVNTLRSGDDRLQLSELMELCTQLQSRVLALETTKTNQALEIGSLKRRVKKLEKNASKRTHKLKRLYKICSSKRIKSSNETSLSDQEDASKQGRIIDNLNVDKGVTLVDETQGRNDQDITAATTPTISMDGITLAKALSTLKSAKSMVTEGSSKRAGEELESDKSKKHKLDEQMLQNIDREDLETLWKLVKAKYRNTRPEEAYERVLWGDLKVMFEHDIDSEVWRNLQGNKVTV</sequence>
<dbReference type="InterPro" id="IPR057670">
    <property type="entry name" value="SH3_retrovirus"/>
</dbReference>
<reference evidence="4" key="1">
    <citation type="journal article" date="2019" name="Sci. Rep.">
        <title>Draft genome of Tanacetum cinerariifolium, the natural source of mosquito coil.</title>
        <authorList>
            <person name="Yamashiro T."/>
            <person name="Shiraishi A."/>
            <person name="Satake H."/>
            <person name="Nakayama K."/>
        </authorList>
    </citation>
    <scope>NUCLEOTIDE SEQUENCE</scope>
</reference>
<feature type="compositionally biased region" description="Basic and acidic residues" evidence="1">
    <location>
        <begin position="731"/>
        <end position="742"/>
    </location>
</feature>
<gene>
    <name evidence="4" type="ORF">Tci_015240</name>
</gene>
<dbReference type="Pfam" id="PF14223">
    <property type="entry name" value="Retrotran_gag_2"/>
    <property type="match status" value="1"/>
</dbReference>
<comment type="caution">
    <text evidence="4">The sequence shown here is derived from an EMBL/GenBank/DDBJ whole genome shotgun (WGS) entry which is preliminary data.</text>
</comment>
<dbReference type="CDD" id="cd09272">
    <property type="entry name" value="RNase_HI_RT_Ty1"/>
    <property type="match status" value="1"/>
</dbReference>
<protein>
    <submittedName>
        <fullName evidence="4">Uncharacterized protein</fullName>
    </submittedName>
</protein>
<feature type="domain" description="Reverse transcriptase Ty1/copia-type" evidence="2">
    <location>
        <begin position="812"/>
        <end position="856"/>
    </location>
</feature>
<evidence type="ECO:0000259" key="2">
    <source>
        <dbReference type="Pfam" id="PF07727"/>
    </source>
</evidence>
<dbReference type="Pfam" id="PF25597">
    <property type="entry name" value="SH3_retrovirus"/>
    <property type="match status" value="1"/>
</dbReference>
<dbReference type="EMBL" id="BKCJ010001684">
    <property type="protein sequence ID" value="GEU43262.1"/>
    <property type="molecule type" value="Genomic_DNA"/>
</dbReference>
<dbReference type="InterPro" id="IPR013103">
    <property type="entry name" value="RVT_2"/>
</dbReference>